<gene>
    <name evidence="1" type="primary">pseF</name>
    <name evidence="1" type="ORF">G9H61_06555</name>
</gene>
<dbReference type="InterPro" id="IPR029044">
    <property type="entry name" value="Nucleotide-diphossugar_trans"/>
</dbReference>
<sequence>MSNIAIIPARGGSKRIPRKNIKDFLGKPIIAYSIEAALQSGLFDEVMVSTEDEEIATIAKQYGAKVPFLRSEKNADDFSGTVDVLLEVCSEYDKRGKSFDNICCIYPTAPLLRSESLIESHNLLISKSYDTVFPVCQFSFPILRALQIDENKKVSMIWPENMAKRSQDLPSAFHDAGQFYWAQMNIFKQNKKLYSDNSGVIILEELEVQDIDNVSDWKVAEFKFQLLHKDIGVK</sequence>
<evidence type="ECO:0000313" key="2">
    <source>
        <dbReference type="Proteomes" id="UP001321186"/>
    </source>
</evidence>
<dbReference type="InterPro" id="IPR050793">
    <property type="entry name" value="CMP-NeuNAc_synthase"/>
</dbReference>
<keyword evidence="2" id="KW-1185">Reference proteome</keyword>
<dbReference type="PANTHER" id="PTHR21485">
    <property type="entry name" value="HAD SUPERFAMILY MEMBERS CMAS AND KDSC"/>
    <property type="match status" value="1"/>
</dbReference>
<accession>A0ABT4JFP6</accession>
<reference evidence="1 2" key="1">
    <citation type="submission" date="2020-03" db="EMBL/GenBank/DDBJ databases">
        <authorList>
            <person name="Pitt A."/>
            <person name="Hahn M.W."/>
        </authorList>
    </citation>
    <scope>NUCLEOTIDE SEQUENCE [LARGE SCALE GENOMIC DNA]</scope>
    <source>
        <strain evidence="1 2">5A-MARBSE</strain>
    </source>
</reference>
<protein>
    <submittedName>
        <fullName evidence="1">Pseudaminic acid cytidylyltransferase</fullName>
        <ecNumber evidence="1">2.7.7.81</ecNumber>
    </submittedName>
</protein>
<organism evidence="1 2">
    <name type="scientific">Aquirufa ecclesiirivi</name>
    <dbReference type="NCBI Taxonomy" id="2715124"/>
    <lineage>
        <taxon>Bacteria</taxon>
        <taxon>Pseudomonadati</taxon>
        <taxon>Bacteroidota</taxon>
        <taxon>Cytophagia</taxon>
        <taxon>Cytophagales</taxon>
        <taxon>Flectobacillaceae</taxon>
        <taxon>Aquirufa</taxon>
    </lineage>
</organism>
<dbReference type="Gene3D" id="3.90.550.10">
    <property type="entry name" value="Spore Coat Polysaccharide Biosynthesis Protein SpsA, Chain A"/>
    <property type="match status" value="1"/>
</dbReference>
<comment type="caution">
    <text evidence="1">The sequence shown here is derived from an EMBL/GenBank/DDBJ whole genome shotgun (WGS) entry which is preliminary data.</text>
</comment>
<dbReference type="EC" id="2.7.7.81" evidence="1"/>
<dbReference type="InterPro" id="IPR020039">
    <property type="entry name" value="PseF"/>
</dbReference>
<dbReference type="CDD" id="cd02513">
    <property type="entry name" value="CMP-NeuAc_Synthase"/>
    <property type="match status" value="1"/>
</dbReference>
<keyword evidence="1" id="KW-0548">Nucleotidyltransferase</keyword>
<dbReference type="Proteomes" id="UP001321186">
    <property type="component" value="Unassembled WGS sequence"/>
</dbReference>
<proteinExistence type="predicted"/>
<dbReference type="EMBL" id="JAANOH010000002">
    <property type="protein sequence ID" value="MCZ2475098.1"/>
    <property type="molecule type" value="Genomic_DNA"/>
</dbReference>
<dbReference type="Pfam" id="PF02348">
    <property type="entry name" value="CTP_transf_3"/>
    <property type="match status" value="1"/>
</dbReference>
<name>A0ABT4JFP6_9BACT</name>
<dbReference type="GO" id="GO:0016779">
    <property type="term" value="F:nucleotidyltransferase activity"/>
    <property type="evidence" value="ECO:0007669"/>
    <property type="project" value="UniProtKB-KW"/>
</dbReference>
<evidence type="ECO:0000313" key="1">
    <source>
        <dbReference type="EMBL" id="MCZ2475098.1"/>
    </source>
</evidence>
<dbReference type="InterPro" id="IPR003329">
    <property type="entry name" value="Cytidylyl_trans"/>
</dbReference>
<dbReference type="RefSeq" id="WP_269009965.1">
    <property type="nucleotide sequence ID" value="NZ_JAANOH010000002.1"/>
</dbReference>
<dbReference type="PANTHER" id="PTHR21485:SF6">
    <property type="entry name" value="N-ACYLNEURAMINATE CYTIDYLYLTRANSFERASE-RELATED"/>
    <property type="match status" value="1"/>
</dbReference>
<dbReference type="NCBIfam" id="TIGR03584">
    <property type="entry name" value="PseF"/>
    <property type="match status" value="1"/>
</dbReference>
<keyword evidence="1" id="KW-0808">Transferase</keyword>
<dbReference type="SUPFAM" id="SSF53448">
    <property type="entry name" value="Nucleotide-diphospho-sugar transferases"/>
    <property type="match status" value="1"/>
</dbReference>